<comment type="similarity">
    <text evidence="1">Belongs to the DprA/Smf family.</text>
</comment>
<evidence type="ECO:0000259" key="2">
    <source>
        <dbReference type="Pfam" id="PF02481"/>
    </source>
</evidence>
<evidence type="ECO:0000313" key="3">
    <source>
        <dbReference type="EMBL" id="OHA00717.1"/>
    </source>
</evidence>
<name>A0A1G2KMP6_9BACT</name>
<dbReference type="PANTHER" id="PTHR43022:SF1">
    <property type="entry name" value="PROTEIN SMF"/>
    <property type="match status" value="1"/>
</dbReference>
<organism evidence="3 4">
    <name type="scientific">Candidatus Sungbacteria bacterium RIFCSPHIGHO2_02_FULL_47_11</name>
    <dbReference type="NCBI Taxonomy" id="1802270"/>
    <lineage>
        <taxon>Bacteria</taxon>
        <taxon>Candidatus Sungiibacteriota</taxon>
    </lineage>
</organism>
<dbReference type="SUPFAM" id="SSF46785">
    <property type="entry name" value="Winged helix' DNA-binding domain"/>
    <property type="match status" value="1"/>
</dbReference>
<dbReference type="Pfam" id="PF02481">
    <property type="entry name" value="DNA_processg_A"/>
    <property type="match status" value="1"/>
</dbReference>
<sequence length="169" mass="18792">MGGALVSEFEPDFKATPYAFPQRNRLMAGFCHATLVIEAGEKSGTLITARLATEYNKDVFAVPASIFSQNAIGSNWLLKQGAIPVTSGEDILMHWNLLSESRDMNQELRIPEECTNEEKMVIALLHDPLSKTELIQKLDMPISEINILLSGMEIKGLIKETLGELRINF</sequence>
<dbReference type="PANTHER" id="PTHR43022">
    <property type="entry name" value="PROTEIN SMF"/>
    <property type="match status" value="1"/>
</dbReference>
<accession>A0A1G2KMP6</accession>
<dbReference type="AlphaFoldDB" id="A0A1G2KMP6"/>
<dbReference type="Proteomes" id="UP000179023">
    <property type="component" value="Unassembled WGS sequence"/>
</dbReference>
<dbReference type="InterPro" id="IPR057666">
    <property type="entry name" value="DrpA_SLOG"/>
</dbReference>
<dbReference type="SUPFAM" id="SSF102405">
    <property type="entry name" value="MCP/YpsA-like"/>
    <property type="match status" value="1"/>
</dbReference>
<gene>
    <name evidence="3" type="ORF">A3C07_03765</name>
</gene>
<dbReference type="GO" id="GO:0009294">
    <property type="term" value="P:DNA-mediated transformation"/>
    <property type="evidence" value="ECO:0007669"/>
    <property type="project" value="InterPro"/>
</dbReference>
<reference evidence="3 4" key="1">
    <citation type="journal article" date="2016" name="Nat. Commun.">
        <title>Thousands of microbial genomes shed light on interconnected biogeochemical processes in an aquifer system.</title>
        <authorList>
            <person name="Anantharaman K."/>
            <person name="Brown C.T."/>
            <person name="Hug L.A."/>
            <person name="Sharon I."/>
            <person name="Castelle C.J."/>
            <person name="Probst A.J."/>
            <person name="Thomas B.C."/>
            <person name="Singh A."/>
            <person name="Wilkins M.J."/>
            <person name="Karaoz U."/>
            <person name="Brodie E.L."/>
            <person name="Williams K.H."/>
            <person name="Hubbard S.S."/>
            <person name="Banfield J.F."/>
        </authorList>
    </citation>
    <scope>NUCLEOTIDE SEQUENCE [LARGE SCALE GENOMIC DNA]</scope>
</reference>
<dbReference type="STRING" id="1802270.A3C07_03765"/>
<protein>
    <recommendedName>
        <fullName evidence="2">Smf/DprA SLOG domain-containing protein</fullName>
    </recommendedName>
</protein>
<dbReference type="InterPro" id="IPR036390">
    <property type="entry name" value="WH_DNA-bd_sf"/>
</dbReference>
<evidence type="ECO:0000313" key="4">
    <source>
        <dbReference type="Proteomes" id="UP000179023"/>
    </source>
</evidence>
<feature type="domain" description="Smf/DprA SLOG" evidence="2">
    <location>
        <begin position="3"/>
        <end position="94"/>
    </location>
</feature>
<dbReference type="Gene3D" id="3.40.50.450">
    <property type="match status" value="1"/>
</dbReference>
<proteinExistence type="inferred from homology"/>
<dbReference type="InterPro" id="IPR003488">
    <property type="entry name" value="DprA"/>
</dbReference>
<evidence type="ECO:0000256" key="1">
    <source>
        <dbReference type="ARBA" id="ARBA00006525"/>
    </source>
</evidence>
<comment type="caution">
    <text evidence="3">The sequence shown here is derived from an EMBL/GenBank/DDBJ whole genome shotgun (WGS) entry which is preliminary data.</text>
</comment>
<dbReference type="EMBL" id="MHQI01000008">
    <property type="protein sequence ID" value="OHA00717.1"/>
    <property type="molecule type" value="Genomic_DNA"/>
</dbReference>